<feature type="domain" description="UmuC" evidence="2">
    <location>
        <begin position="261"/>
        <end position="393"/>
    </location>
</feature>
<feature type="region of interest" description="Disordered" evidence="1">
    <location>
        <begin position="421"/>
        <end position="491"/>
    </location>
</feature>
<feature type="compositionally biased region" description="Basic and acidic residues" evidence="1">
    <location>
        <begin position="467"/>
        <end position="489"/>
    </location>
</feature>
<feature type="compositionally biased region" description="Basic and acidic residues" evidence="1">
    <location>
        <begin position="199"/>
        <end position="209"/>
    </location>
</feature>
<dbReference type="Gene3D" id="3.30.70.270">
    <property type="match status" value="1"/>
</dbReference>
<evidence type="ECO:0000313" key="3">
    <source>
        <dbReference type="EMBL" id="KNC85205.1"/>
    </source>
</evidence>
<feature type="compositionally biased region" description="Polar residues" evidence="1">
    <location>
        <begin position="455"/>
        <end position="466"/>
    </location>
</feature>
<sequence length="944" mass="102981">MRVIVALDLDYFYAQVHEVELRQEEDHEKKKINTHVPNTTESTVASTSPIYNASILPTSANKSHISSINGDGIVCKANKARPIGVKQKHIIVTANYSARAHGVTKLQLLSDAMICCPELVVIDGSDLTRYREKSEAVETTVKSLLKQLVSESMTEGKGDGPLRGELPGNLGASITATSLSNDQKLDAMEKENQQVVVDRKAKTTPDGKRKQAQKGQGWREEQRAQLKKALYMTRGCINAKYKNIDTMSGTQKGKREGKLNVKKYASVKTPVQKSGMDEWFCDVTGLVNNIMQTPTHVLYTQACALQDGDINVVLGEARQVSLHLRVGLCVAKEIQAAVLRHTDLTCSVGVSTSKLGTKIAVNHQKPHGSSVFVPEKARAYMADKCVKIIPGCGSRYTNKIRVHLYSLGFRHGDEDEQELISDPEYEGSGSDSEGDGDDDYGDDGHAQNHDCVPPTSDTSPENTYAHDSNDSGRKVKPNATERQRKRQLDRVISTKKSSLPKCFQVLDAFLKPEAYAGVLNSDIDGNIHERGAPSRALPENPEPSVDGGGDTHLVAKLSGIKPISMTVEDSLSASMSTKDVIASLDFVQMAAVMHAKYDVAKTIALKCLGTCLDPVKESGLCTVISAEDSMQKNTFTTKLEVRAKMLTLVDNLLRRVWRDIAMNKRLPSTLYVRFRNSGLDEGNKANNTYQSRQTPLPYSDFGSLQRMLKIAEIVSATGDKNTDTAAQDESPVQAGSDISPTPHISVPAATDTTLNDIDEKGLRVGISRKKKENEENDLRKQCEHLRFVVLREAMSLMMRFSLNTYEPDTLTLLGVGVTGFSEPRNTTEVSMDAYLVEDVDNAKGPAEARCPICGHSFIGMLNSDMHGHLDKCIGMGGSGQARDEGCAKSAIDGNGRGRNSAKGDSTDGVKRKINTLFDFSANTNGKKHGAHSGGPNRGKRKRGK</sequence>
<feature type="domain" description="UmuC" evidence="2">
    <location>
        <begin position="4"/>
        <end position="156"/>
    </location>
</feature>
<evidence type="ECO:0000313" key="4">
    <source>
        <dbReference type="Proteomes" id="UP000054560"/>
    </source>
</evidence>
<dbReference type="GO" id="GO:0003684">
    <property type="term" value="F:damaged DNA binding"/>
    <property type="evidence" value="ECO:0007669"/>
    <property type="project" value="InterPro"/>
</dbReference>
<keyword evidence="4" id="KW-1185">Reference proteome</keyword>
<accession>A0A0L0G874</accession>
<dbReference type="OrthoDB" id="447129at2759"/>
<dbReference type="RefSeq" id="XP_014159107.1">
    <property type="nucleotide sequence ID" value="XM_014303632.1"/>
</dbReference>
<dbReference type="Gene3D" id="3.30.1490.100">
    <property type="entry name" value="DNA polymerase, Y-family, little finger domain"/>
    <property type="match status" value="1"/>
</dbReference>
<dbReference type="Proteomes" id="UP000054560">
    <property type="component" value="Unassembled WGS sequence"/>
</dbReference>
<dbReference type="SUPFAM" id="SSF56672">
    <property type="entry name" value="DNA/RNA polymerases"/>
    <property type="match status" value="2"/>
</dbReference>
<feature type="region of interest" description="Disordered" evidence="1">
    <location>
        <begin position="720"/>
        <end position="743"/>
    </location>
</feature>
<evidence type="ECO:0000256" key="1">
    <source>
        <dbReference type="SAM" id="MobiDB-lite"/>
    </source>
</evidence>
<dbReference type="STRING" id="667725.A0A0L0G874"/>
<dbReference type="PANTHER" id="PTHR46404:SF1">
    <property type="entry name" value="DNA POLYMERASE IOTA"/>
    <property type="match status" value="1"/>
</dbReference>
<dbReference type="InterPro" id="IPR043502">
    <property type="entry name" value="DNA/RNA_pol_sf"/>
</dbReference>
<dbReference type="GO" id="GO:0003887">
    <property type="term" value="F:DNA-directed DNA polymerase activity"/>
    <property type="evidence" value="ECO:0007669"/>
    <property type="project" value="TreeGrafter"/>
</dbReference>
<feature type="region of interest" description="Disordered" evidence="1">
    <location>
        <begin position="199"/>
        <end position="220"/>
    </location>
</feature>
<proteinExistence type="predicted"/>
<dbReference type="Gene3D" id="3.40.1170.60">
    <property type="match status" value="1"/>
</dbReference>
<dbReference type="InterPro" id="IPR043128">
    <property type="entry name" value="Rev_trsase/Diguanyl_cyclase"/>
</dbReference>
<protein>
    <recommendedName>
        <fullName evidence="2">UmuC domain-containing protein</fullName>
    </recommendedName>
</protein>
<feature type="region of interest" description="Disordered" evidence="1">
    <location>
        <begin position="527"/>
        <end position="546"/>
    </location>
</feature>
<dbReference type="EMBL" id="KQ241714">
    <property type="protein sequence ID" value="KNC85205.1"/>
    <property type="molecule type" value="Genomic_DNA"/>
</dbReference>
<dbReference type="PROSITE" id="PS50173">
    <property type="entry name" value="UMUC"/>
    <property type="match status" value="2"/>
</dbReference>
<dbReference type="GO" id="GO:0019985">
    <property type="term" value="P:translesion synthesis"/>
    <property type="evidence" value="ECO:0007669"/>
    <property type="project" value="TreeGrafter"/>
</dbReference>
<dbReference type="eggNOG" id="KOG2095">
    <property type="taxonomic scope" value="Eukaryota"/>
</dbReference>
<name>A0A0L0G874_9EUKA</name>
<organism evidence="3 4">
    <name type="scientific">Sphaeroforma arctica JP610</name>
    <dbReference type="NCBI Taxonomy" id="667725"/>
    <lineage>
        <taxon>Eukaryota</taxon>
        <taxon>Ichthyosporea</taxon>
        <taxon>Ichthyophonida</taxon>
        <taxon>Sphaeroforma</taxon>
    </lineage>
</organism>
<gene>
    <name evidence="3" type="ORF">SARC_02583</name>
</gene>
<reference evidence="3 4" key="1">
    <citation type="submission" date="2011-02" db="EMBL/GenBank/DDBJ databases">
        <title>The Genome Sequence of Sphaeroforma arctica JP610.</title>
        <authorList>
            <consortium name="The Broad Institute Genome Sequencing Platform"/>
            <person name="Russ C."/>
            <person name="Cuomo C."/>
            <person name="Young S.K."/>
            <person name="Zeng Q."/>
            <person name="Gargeya S."/>
            <person name="Alvarado L."/>
            <person name="Berlin A."/>
            <person name="Chapman S.B."/>
            <person name="Chen Z."/>
            <person name="Freedman E."/>
            <person name="Gellesch M."/>
            <person name="Goldberg J."/>
            <person name="Griggs A."/>
            <person name="Gujja S."/>
            <person name="Heilman E."/>
            <person name="Heiman D."/>
            <person name="Howarth C."/>
            <person name="Mehta T."/>
            <person name="Neiman D."/>
            <person name="Pearson M."/>
            <person name="Roberts A."/>
            <person name="Saif S."/>
            <person name="Shea T."/>
            <person name="Shenoy N."/>
            <person name="Sisk P."/>
            <person name="Stolte C."/>
            <person name="Sykes S."/>
            <person name="White J."/>
            <person name="Yandava C."/>
            <person name="Burger G."/>
            <person name="Gray M.W."/>
            <person name="Holland P.W.H."/>
            <person name="King N."/>
            <person name="Lang F.B.F."/>
            <person name="Roger A.J."/>
            <person name="Ruiz-Trillo I."/>
            <person name="Haas B."/>
            <person name="Nusbaum C."/>
            <person name="Birren B."/>
        </authorList>
    </citation>
    <scope>NUCLEOTIDE SEQUENCE [LARGE SCALE GENOMIC DNA]</scope>
    <source>
        <strain evidence="3 4">JP610</strain>
    </source>
</reference>
<dbReference type="PANTHER" id="PTHR46404">
    <property type="entry name" value="DNA POLYMERASE IOTA"/>
    <property type="match status" value="1"/>
</dbReference>
<dbReference type="InterPro" id="IPR001126">
    <property type="entry name" value="UmuC"/>
</dbReference>
<dbReference type="Pfam" id="PF00817">
    <property type="entry name" value="IMS"/>
    <property type="match status" value="2"/>
</dbReference>
<feature type="compositionally biased region" description="Acidic residues" evidence="1">
    <location>
        <begin position="432"/>
        <end position="441"/>
    </location>
</feature>
<dbReference type="GO" id="GO:0006281">
    <property type="term" value="P:DNA repair"/>
    <property type="evidence" value="ECO:0007669"/>
    <property type="project" value="InterPro"/>
</dbReference>
<dbReference type="GeneID" id="25903087"/>
<dbReference type="AlphaFoldDB" id="A0A0L0G874"/>
<evidence type="ECO:0000259" key="2">
    <source>
        <dbReference type="PROSITE" id="PS50173"/>
    </source>
</evidence>
<feature type="region of interest" description="Disordered" evidence="1">
    <location>
        <begin position="883"/>
        <end position="944"/>
    </location>
</feature>
<dbReference type="InterPro" id="IPR036775">
    <property type="entry name" value="DNA_pol_Y-fam_lit_finger_sf"/>
</dbReference>